<dbReference type="InterPro" id="IPR018060">
    <property type="entry name" value="HTH_AraC"/>
</dbReference>
<dbReference type="Proteomes" id="UP000000329">
    <property type="component" value="Chromosome"/>
</dbReference>
<dbReference type="SUPFAM" id="SSF46689">
    <property type="entry name" value="Homeodomain-like"/>
    <property type="match status" value="1"/>
</dbReference>
<dbReference type="GO" id="GO:0043565">
    <property type="term" value="F:sequence-specific DNA binding"/>
    <property type="evidence" value="ECO:0007669"/>
    <property type="project" value="InterPro"/>
</dbReference>
<name>D8ISK8_HERSS</name>
<dbReference type="Gene3D" id="1.10.10.60">
    <property type="entry name" value="Homeodomain-like"/>
    <property type="match status" value="1"/>
</dbReference>
<evidence type="ECO:0000259" key="4">
    <source>
        <dbReference type="PROSITE" id="PS01124"/>
    </source>
</evidence>
<dbReference type="InterPro" id="IPR050204">
    <property type="entry name" value="AraC_XylS_family_regulators"/>
</dbReference>
<protein>
    <submittedName>
        <fullName evidence="5">AraC family transcription regulator protein</fullName>
    </submittedName>
</protein>
<evidence type="ECO:0000256" key="1">
    <source>
        <dbReference type="ARBA" id="ARBA00023015"/>
    </source>
</evidence>
<keyword evidence="2" id="KW-0238">DNA-binding</keyword>
<dbReference type="RefSeq" id="WP_013235884.1">
    <property type="nucleotide sequence ID" value="NC_014323.1"/>
</dbReference>
<keyword evidence="3" id="KW-0804">Transcription</keyword>
<reference evidence="5 6" key="1">
    <citation type="submission" date="2010-04" db="EMBL/GenBank/DDBJ databases">
        <title>The genome of Herbaspirillum seropedicae SmR1, an endophytic, nitrogen-fixing, plant-growth promoting beta-Proteobacteria.</title>
        <authorList>
            <person name="Pedrosa F.O."/>
            <person name="Monteiro R.A."/>
            <person name="Wassem R."/>
            <person name="Cruz L.M."/>
            <person name="Ayub R.A."/>
            <person name="Colauto N.B."/>
            <person name="Fernandez M.A."/>
            <person name="Fungaro M.H.P."/>
            <person name="Grisard E.C."/>
            <person name="Hungria M."/>
            <person name="Madeira H.M.F."/>
            <person name="Nodari R.O."/>
            <person name="Osaku C.A."/>
            <person name="Petzl-Erler M.L."/>
            <person name="Terenzi H."/>
            <person name="Vieira L.G.E."/>
            <person name="Almeida M.I.M."/>
            <person name="Alves L.R."/>
            <person name="Arantes O.M.N."/>
            <person name="Balsanelli E."/>
            <person name="Barcellos F.G."/>
            <person name="Baura V.A."/>
            <person name="Binde D.R."/>
            <person name="Campo R.J."/>
            <person name="Chubatsu L.S."/>
            <person name="Chueire L.M.O."/>
            <person name="Ciferri R.R."/>
            <person name="Correa L.C."/>
            <person name="da Conceicao Silva J.L."/>
            <person name="Dabul A.N.G."/>
            <person name="Dambros B.P."/>
            <person name="Faoro H."/>
            <person name="Favetti A."/>
            <person name="Friedermann G."/>
            <person name="Furlaneto M.C."/>
            <person name="Gasques L.S."/>
            <person name="Gimenes C.C.T."/>
            <person name="Gioppo N.M.R."/>
            <person name="Glienke-Blanco C."/>
            <person name="Godoy L.P."/>
            <person name="Guerra M.P."/>
            <person name="Karp S."/>
            <person name="Kava-Cordeiro V."/>
            <person name="Margarido V.P."/>
            <person name="Mathioni S.M."/>
            <person name="Menck-Soares M.A."/>
            <person name="Murace N.K."/>
            <person name="Nicolas M.F."/>
            <person name="Oliveira C.E.C."/>
            <person name="Pagnan N.A.B."/>
            <person name="Pamphile J.A."/>
            <person name="Patussi E.V."/>
            <person name="Pereira L.F.P."/>
            <person name="Pereira-Ferrari L."/>
            <person name="Pinto F.G.S."/>
            <person name="Precoma C."/>
            <person name="Prioli A.J."/>
            <person name="Prioli S.M.A.P."/>
            <person name="Raittz R.T."/>
            <person name="Ramos H.J.O."/>
            <person name="Ribeiro E.M.S.F."/>
            <person name="Rigo L.U."/>
            <person name="Rocha C.L.M.S.C."/>
            <person name="Rocha S.N."/>
            <person name="Santos K."/>
            <person name="Satori D."/>
            <person name="Silva A.G."/>
            <person name="Simao R.C.G."/>
            <person name="Soares M.A.M."/>
            <person name="Souza E.M."/>
            <person name="Steffens M.B.R."/>
            <person name="Steindel M."/>
            <person name="Tadra-Sfeir M.Z."/>
            <person name="Takahashi E.K."/>
            <person name="Torres R.A."/>
            <person name="Valle J.S."/>
            <person name="Vernal J.I."/>
            <person name="Vilas-Boas L.A."/>
            <person name="Watanabe M.A.E."/>
            <person name="Weiss V.A."/>
            <person name="Yates M.A."/>
            <person name="Souza E.M."/>
        </authorList>
    </citation>
    <scope>NUCLEOTIDE SEQUENCE [LARGE SCALE GENOMIC DNA]</scope>
    <source>
        <strain evidence="5 6">SmR1</strain>
    </source>
</reference>
<dbReference type="PROSITE" id="PS01124">
    <property type="entry name" value="HTH_ARAC_FAMILY_2"/>
    <property type="match status" value="1"/>
</dbReference>
<keyword evidence="6" id="KW-1185">Reference proteome</keyword>
<dbReference type="STRING" id="757424.Hsero_3953"/>
<dbReference type="InterPro" id="IPR018062">
    <property type="entry name" value="HTH_AraC-typ_CS"/>
</dbReference>
<dbReference type="HOGENOM" id="CLU_047930_2_0_4"/>
<feature type="domain" description="HTH araC/xylS-type" evidence="4">
    <location>
        <begin position="212"/>
        <end position="321"/>
    </location>
</feature>
<dbReference type="PANTHER" id="PTHR46796">
    <property type="entry name" value="HTH-TYPE TRANSCRIPTIONAL ACTIVATOR RHAS-RELATED"/>
    <property type="match status" value="1"/>
</dbReference>
<dbReference type="InterPro" id="IPR009057">
    <property type="entry name" value="Homeodomain-like_sf"/>
</dbReference>
<dbReference type="PANTHER" id="PTHR46796:SF12">
    <property type="entry name" value="HTH-TYPE DNA-BINDING TRANSCRIPTIONAL ACTIVATOR EUTR"/>
    <property type="match status" value="1"/>
</dbReference>
<dbReference type="AlphaFoldDB" id="D8ISK8"/>
<dbReference type="Pfam" id="PF12833">
    <property type="entry name" value="HTH_18"/>
    <property type="match status" value="1"/>
</dbReference>
<organism evidence="5 6">
    <name type="scientific">Herbaspirillum seropedicae (strain SmR1)</name>
    <dbReference type="NCBI Taxonomy" id="757424"/>
    <lineage>
        <taxon>Bacteria</taxon>
        <taxon>Pseudomonadati</taxon>
        <taxon>Pseudomonadota</taxon>
        <taxon>Betaproteobacteria</taxon>
        <taxon>Burkholderiales</taxon>
        <taxon>Oxalobacteraceae</taxon>
        <taxon>Herbaspirillum</taxon>
    </lineage>
</organism>
<dbReference type="OrthoDB" id="9146493at2"/>
<sequence>MLQSIHRFQDVHVHAAAIGAWKQTYAQISAGKLESSLMQLSTRRCHAFRERINKRVVQHGEAPRDQICFAFPIAAPGAAHVQGREADDKSILFLQGGEEFMFHMPMDTDLLSLTFDRDLFEEHLHQMPDPDRIAALLKQPVIKVPPKGLRACRERLLTLFSHAMLQFDDGPRQADMPSVQTLQREQALESSLLGELLGLLCAPDCDPVRQMSTTRSYIVEKLHRQTIVDAANVPSIFEVCQRLQVSRRTVQNSFQTVAETTPLNYLRCVRLNGVRRELLSTTHQEASIGDIASRWGFFHLSHFAEDYQALFGELPSQTARRVPQKIFQ</sequence>
<gene>
    <name evidence="5" type="ordered locus">Hsero_3953</name>
</gene>
<dbReference type="GeneID" id="29390041"/>
<evidence type="ECO:0000313" key="6">
    <source>
        <dbReference type="Proteomes" id="UP000000329"/>
    </source>
</evidence>
<dbReference type="PROSITE" id="PS00041">
    <property type="entry name" value="HTH_ARAC_FAMILY_1"/>
    <property type="match status" value="1"/>
</dbReference>
<evidence type="ECO:0000256" key="3">
    <source>
        <dbReference type="ARBA" id="ARBA00023163"/>
    </source>
</evidence>
<dbReference type="KEGG" id="hse:Hsero_3953"/>
<evidence type="ECO:0000313" key="5">
    <source>
        <dbReference type="EMBL" id="ADJ65424.1"/>
    </source>
</evidence>
<keyword evidence="1" id="KW-0805">Transcription regulation</keyword>
<dbReference type="SMART" id="SM00342">
    <property type="entry name" value="HTH_ARAC"/>
    <property type="match status" value="1"/>
</dbReference>
<dbReference type="eggNOG" id="COG2207">
    <property type="taxonomic scope" value="Bacteria"/>
</dbReference>
<accession>D8ISK8</accession>
<evidence type="ECO:0000256" key="2">
    <source>
        <dbReference type="ARBA" id="ARBA00023125"/>
    </source>
</evidence>
<dbReference type="EMBL" id="CP002039">
    <property type="protein sequence ID" value="ADJ65424.1"/>
    <property type="molecule type" value="Genomic_DNA"/>
</dbReference>
<proteinExistence type="predicted"/>
<dbReference type="GO" id="GO:0003700">
    <property type="term" value="F:DNA-binding transcription factor activity"/>
    <property type="evidence" value="ECO:0007669"/>
    <property type="project" value="InterPro"/>
</dbReference>